<comment type="caution">
    <text evidence="10">The sequence shown here is derived from an EMBL/GenBank/DDBJ whole genome shotgun (WGS) entry which is preliminary data.</text>
</comment>
<reference evidence="10" key="1">
    <citation type="journal article" date="2023" name="Mol. Biol. Evol.">
        <title>Third-Generation Sequencing Reveals the Adaptive Role of the Epigenome in Three Deep-Sea Polychaetes.</title>
        <authorList>
            <person name="Perez M."/>
            <person name="Aroh O."/>
            <person name="Sun Y."/>
            <person name="Lan Y."/>
            <person name="Juniper S.K."/>
            <person name="Young C.R."/>
            <person name="Angers B."/>
            <person name="Qian P.Y."/>
        </authorList>
    </citation>
    <scope>NUCLEOTIDE SEQUENCE</scope>
    <source>
        <strain evidence="10">P08H-3</strain>
    </source>
</reference>
<sequence>MKTVSTRVCCCCCWNYCQWDAMKYWFISALICVLSSTEVQCTSGEYKSCKSLDTSKQCEVFDRCLTTVWTSVKLKPHNRSEDGFGPEILQLEPNTMRDSADLVATETFIYIPVNMLQKPVTEQRKDVKENLDECAEFVSYVQDALSAVCSFMLPGLGEKCSKFIDVHRETLKLSMEQESNHRLVCGSLAFCSQQMSLTNKTESIALRSCQVCKMMMQKIFSSIGNVCQYLSEQTKNECHNLVQQHGELITQLITQRAGANETCQSMEFCEKEVWKI</sequence>
<dbReference type="GO" id="GO:0005576">
    <property type="term" value="C:extracellular region"/>
    <property type="evidence" value="ECO:0007669"/>
    <property type="project" value="UniProtKB-SubCell"/>
</dbReference>
<dbReference type="InterPro" id="IPR003119">
    <property type="entry name" value="SAP_A"/>
</dbReference>
<dbReference type="AlphaFoldDB" id="A0AAD9N3T5"/>
<dbReference type="Pfam" id="PF03489">
    <property type="entry name" value="SapB_2"/>
    <property type="match status" value="1"/>
</dbReference>
<comment type="subcellular location">
    <subcellularLocation>
        <location evidence="1">Secreted</location>
    </subcellularLocation>
</comment>
<evidence type="ECO:0000256" key="1">
    <source>
        <dbReference type="ARBA" id="ARBA00004613"/>
    </source>
</evidence>
<dbReference type="InterPro" id="IPR011001">
    <property type="entry name" value="Saposin-like"/>
</dbReference>
<evidence type="ECO:0000256" key="2">
    <source>
        <dbReference type="ARBA" id="ARBA00022525"/>
    </source>
</evidence>
<dbReference type="Proteomes" id="UP001208570">
    <property type="component" value="Unassembled WGS sequence"/>
</dbReference>
<evidence type="ECO:0000313" key="10">
    <source>
        <dbReference type="EMBL" id="KAK2154403.1"/>
    </source>
</evidence>
<evidence type="ECO:0000259" key="9">
    <source>
        <dbReference type="PROSITE" id="PS51110"/>
    </source>
</evidence>
<proteinExistence type="predicted"/>
<evidence type="ECO:0000256" key="7">
    <source>
        <dbReference type="SAM" id="SignalP"/>
    </source>
</evidence>
<keyword evidence="5" id="KW-1015">Disulfide bond</keyword>
<organism evidence="10 11">
    <name type="scientific">Paralvinella palmiformis</name>
    <dbReference type="NCBI Taxonomy" id="53620"/>
    <lineage>
        <taxon>Eukaryota</taxon>
        <taxon>Metazoa</taxon>
        <taxon>Spiralia</taxon>
        <taxon>Lophotrochozoa</taxon>
        <taxon>Annelida</taxon>
        <taxon>Polychaeta</taxon>
        <taxon>Sedentaria</taxon>
        <taxon>Canalipalpata</taxon>
        <taxon>Terebellida</taxon>
        <taxon>Terebelliformia</taxon>
        <taxon>Alvinellidae</taxon>
        <taxon>Paralvinella</taxon>
    </lineage>
</organism>
<evidence type="ECO:0000256" key="3">
    <source>
        <dbReference type="ARBA" id="ARBA00022729"/>
    </source>
</evidence>
<feature type="signal peptide" evidence="7">
    <location>
        <begin position="1"/>
        <end position="41"/>
    </location>
</feature>
<keyword evidence="3 7" id="KW-0732">Signal</keyword>
<dbReference type="Gene3D" id="1.10.225.10">
    <property type="entry name" value="Saposin-like"/>
    <property type="match status" value="2"/>
</dbReference>
<evidence type="ECO:0000313" key="11">
    <source>
        <dbReference type="Proteomes" id="UP001208570"/>
    </source>
</evidence>
<accession>A0AAD9N3T5</accession>
<dbReference type="InterPro" id="IPR008139">
    <property type="entry name" value="SaposinB_dom"/>
</dbReference>
<keyword evidence="4" id="KW-0677">Repeat</keyword>
<evidence type="ECO:0000256" key="6">
    <source>
        <dbReference type="ARBA" id="ARBA00023180"/>
    </source>
</evidence>
<dbReference type="InterPro" id="IPR008138">
    <property type="entry name" value="SapB_2"/>
</dbReference>
<keyword evidence="2" id="KW-0964">Secreted</keyword>
<feature type="domain" description="Saposin A-type" evidence="9">
    <location>
        <begin position="34"/>
        <end position="74"/>
    </location>
</feature>
<dbReference type="PROSITE" id="PS50015">
    <property type="entry name" value="SAP_B"/>
    <property type="match status" value="1"/>
</dbReference>
<dbReference type="SUPFAM" id="SSF47862">
    <property type="entry name" value="Saposin"/>
    <property type="match status" value="2"/>
</dbReference>
<feature type="domain" description="Saposin B-type" evidence="8">
    <location>
        <begin position="187"/>
        <end position="273"/>
    </location>
</feature>
<feature type="chain" id="PRO_5042266533" evidence="7">
    <location>
        <begin position="42"/>
        <end position="276"/>
    </location>
</feature>
<keyword evidence="6" id="KW-0325">Glycoprotein</keyword>
<keyword evidence="11" id="KW-1185">Reference proteome</keyword>
<gene>
    <name evidence="10" type="ORF">LSH36_269g05054</name>
</gene>
<protein>
    <submittedName>
        <fullName evidence="10">Uncharacterized protein</fullName>
    </submittedName>
</protein>
<dbReference type="EMBL" id="JAODUP010000269">
    <property type="protein sequence ID" value="KAK2154403.1"/>
    <property type="molecule type" value="Genomic_DNA"/>
</dbReference>
<dbReference type="InterPro" id="IPR051428">
    <property type="entry name" value="Sphingo_Act-Surfact_Prot"/>
</dbReference>
<evidence type="ECO:0000256" key="4">
    <source>
        <dbReference type="ARBA" id="ARBA00022737"/>
    </source>
</evidence>
<evidence type="ECO:0000259" key="8">
    <source>
        <dbReference type="PROSITE" id="PS50015"/>
    </source>
</evidence>
<dbReference type="PANTHER" id="PTHR11480">
    <property type="entry name" value="SAPOSIN-RELATED"/>
    <property type="match status" value="1"/>
</dbReference>
<dbReference type="PROSITE" id="PS51110">
    <property type="entry name" value="SAP_A"/>
    <property type="match status" value="1"/>
</dbReference>
<evidence type="ECO:0000256" key="5">
    <source>
        <dbReference type="ARBA" id="ARBA00023157"/>
    </source>
</evidence>
<name>A0AAD9N3T5_9ANNE</name>